<keyword evidence="7 10" id="KW-0067">ATP-binding</keyword>
<reference evidence="12" key="1">
    <citation type="submission" date="2021-02" db="EMBL/GenBank/DDBJ databases">
        <title>The CRISPR/cas machinery reduction and long-range gene transfer in the hot spring cyanobacterium Synechococcus.</title>
        <authorList>
            <person name="Dvorak P."/>
            <person name="Jahodarova E."/>
            <person name="Hasler P."/>
            <person name="Poulickova A."/>
        </authorList>
    </citation>
    <scope>NUCLEOTIDE SEQUENCE</scope>
    <source>
        <strain evidence="12">Rupite</strain>
    </source>
</reference>
<feature type="transmembrane region" description="Helical" evidence="10">
    <location>
        <begin position="12"/>
        <end position="34"/>
    </location>
</feature>
<protein>
    <recommendedName>
        <fullName evidence="10">Diadenylate cyclase</fullName>
        <shortName evidence="10">DAC</shortName>
        <ecNumber evidence="10">2.7.7.85</ecNumber>
    </recommendedName>
    <alternativeName>
        <fullName evidence="10">Cyclic-di-AMP synthase</fullName>
        <shortName evidence="10">c-di-AMP synthase</shortName>
    </alternativeName>
</protein>
<keyword evidence="9 10" id="KW-0472">Membrane</keyword>
<evidence type="ECO:0000256" key="8">
    <source>
        <dbReference type="ARBA" id="ARBA00022989"/>
    </source>
</evidence>
<keyword evidence="4 10" id="KW-0812">Transmembrane</keyword>
<keyword evidence="6 10" id="KW-0547">Nucleotide-binding</keyword>
<dbReference type="GO" id="GO:0106408">
    <property type="term" value="F:diadenylate cyclase activity"/>
    <property type="evidence" value="ECO:0007669"/>
    <property type="project" value="UniProtKB-EC"/>
</dbReference>
<dbReference type="PANTHER" id="PTHR34185:SF1">
    <property type="entry name" value="DIADENYLATE CYCLASE"/>
    <property type="match status" value="1"/>
</dbReference>
<dbReference type="Pfam" id="PF02457">
    <property type="entry name" value="DAC"/>
    <property type="match status" value="1"/>
</dbReference>
<dbReference type="Proteomes" id="UP000830835">
    <property type="component" value="Unassembled WGS sequence"/>
</dbReference>
<comment type="similarity">
    <text evidence="10">Belongs to the adenylate cyclase family. DacA/CdaA subfamily.</text>
</comment>
<sequence>MLAAIWAWLQQFNFLSLLDWALAVLLLALALYYTRDSRAGVLVRGFILLLVLFLVTTPLPLVNLILDRLLVATAVAMGVLFQPEFRRLLEQLAKAIRIEWPGNAGDYEDDPEEDLLEELVQAVRELSQNRTGALIVIEPDQPIDSRVFTDKGVLLQARVSREILQTIFQTTTLLHDGAVVIHQDRIRAAGVILPVSERVASRQLGTRHRAAMGITEQTNCLCIVVSEETGSISLAEGGRLERPLTSTKLQELLAKRLRGSRDAKREVPLQGLWSHPWFRNGPQRWWGSLRDLAKLPRKPEKTLPKE</sequence>
<keyword evidence="2 10" id="KW-1003">Cell membrane</keyword>
<dbReference type="InterPro" id="IPR050338">
    <property type="entry name" value="DisA"/>
</dbReference>
<dbReference type="RefSeq" id="WP_244351406.1">
    <property type="nucleotide sequence ID" value="NZ_JAFIRA010000034.1"/>
</dbReference>
<comment type="catalytic activity">
    <reaction evidence="1 10">
        <text>2 ATP = 3',3'-c-di-AMP + 2 diphosphate</text>
        <dbReference type="Rhea" id="RHEA:35655"/>
        <dbReference type="ChEBI" id="CHEBI:30616"/>
        <dbReference type="ChEBI" id="CHEBI:33019"/>
        <dbReference type="ChEBI" id="CHEBI:71500"/>
        <dbReference type="EC" id="2.7.7.85"/>
    </reaction>
</comment>
<dbReference type="HAMAP" id="MF_01499">
    <property type="entry name" value="DacA"/>
    <property type="match status" value="1"/>
</dbReference>
<dbReference type="InterPro" id="IPR034701">
    <property type="entry name" value="CdaA"/>
</dbReference>
<evidence type="ECO:0000313" key="12">
    <source>
        <dbReference type="EMBL" id="MCJ2543695.1"/>
    </source>
</evidence>
<gene>
    <name evidence="12" type="primary">cdaA</name>
    <name evidence="10" type="synonym">dacA</name>
    <name evidence="12" type="ORF">JX360_12400</name>
</gene>
<keyword evidence="3 10" id="KW-0808">Transferase</keyword>
<dbReference type="SUPFAM" id="SSF143597">
    <property type="entry name" value="YojJ-like"/>
    <property type="match status" value="1"/>
</dbReference>
<dbReference type="InterPro" id="IPR014046">
    <property type="entry name" value="C-di-AMP_synthase"/>
</dbReference>
<dbReference type="Gene3D" id="3.40.1700.10">
    <property type="entry name" value="DNA integrity scanning protein, DisA, N-terminal domain"/>
    <property type="match status" value="1"/>
</dbReference>
<comment type="caution">
    <text evidence="12">The sequence shown here is derived from an EMBL/GenBank/DDBJ whole genome shotgun (WGS) entry which is preliminary data.</text>
</comment>
<evidence type="ECO:0000256" key="7">
    <source>
        <dbReference type="ARBA" id="ARBA00022840"/>
    </source>
</evidence>
<evidence type="ECO:0000313" key="13">
    <source>
        <dbReference type="Proteomes" id="UP000830835"/>
    </source>
</evidence>
<evidence type="ECO:0000256" key="1">
    <source>
        <dbReference type="ARBA" id="ARBA00000877"/>
    </source>
</evidence>
<dbReference type="InterPro" id="IPR036888">
    <property type="entry name" value="DNA_integrity_DisA_N_sf"/>
</dbReference>
<evidence type="ECO:0000256" key="3">
    <source>
        <dbReference type="ARBA" id="ARBA00022679"/>
    </source>
</evidence>
<feature type="transmembrane region" description="Helical" evidence="10">
    <location>
        <begin position="41"/>
        <end position="59"/>
    </location>
</feature>
<dbReference type="InterPro" id="IPR003390">
    <property type="entry name" value="DNA_integrity_scan_DisA_N"/>
</dbReference>
<name>A0ABT0CD28_THEVL</name>
<dbReference type="EC" id="2.7.7.85" evidence="10"/>
<evidence type="ECO:0000256" key="9">
    <source>
        <dbReference type="ARBA" id="ARBA00023136"/>
    </source>
</evidence>
<comment type="caution">
    <text evidence="10">Lacks conserved residue(s) required for the propagation of feature annotation.</text>
</comment>
<evidence type="ECO:0000256" key="4">
    <source>
        <dbReference type="ARBA" id="ARBA00022692"/>
    </source>
</evidence>
<keyword evidence="13" id="KW-1185">Reference proteome</keyword>
<keyword evidence="8 10" id="KW-1133">Transmembrane helix</keyword>
<dbReference type="NCBIfam" id="TIGR00159">
    <property type="entry name" value="diadenylate cyclase CdaA"/>
    <property type="match status" value="1"/>
</dbReference>
<evidence type="ECO:0000256" key="2">
    <source>
        <dbReference type="ARBA" id="ARBA00022475"/>
    </source>
</evidence>
<evidence type="ECO:0000259" key="11">
    <source>
        <dbReference type="PROSITE" id="PS51794"/>
    </source>
</evidence>
<dbReference type="PIRSF" id="PIRSF004793">
    <property type="entry name" value="UCP004793"/>
    <property type="match status" value="1"/>
</dbReference>
<dbReference type="EMBL" id="JAFIRA010000034">
    <property type="protein sequence ID" value="MCJ2543695.1"/>
    <property type="molecule type" value="Genomic_DNA"/>
</dbReference>
<evidence type="ECO:0000256" key="5">
    <source>
        <dbReference type="ARBA" id="ARBA00022695"/>
    </source>
</evidence>
<comment type="function">
    <text evidence="10">Catalyzes the condensation of 2 ATP molecules into cyclic di-AMP (c-di-AMP), a second messenger used to regulate differing processes in different bacteria.</text>
</comment>
<organism evidence="12 13">
    <name type="scientific">Thermostichus vulcanus str. 'Rupite'</name>
    <dbReference type="NCBI Taxonomy" id="2813851"/>
    <lineage>
        <taxon>Bacteria</taxon>
        <taxon>Bacillati</taxon>
        <taxon>Cyanobacteriota</taxon>
        <taxon>Cyanophyceae</taxon>
        <taxon>Thermostichales</taxon>
        <taxon>Thermostichaceae</taxon>
        <taxon>Thermostichus</taxon>
    </lineage>
</organism>
<dbReference type="PROSITE" id="PS51794">
    <property type="entry name" value="DAC"/>
    <property type="match status" value="1"/>
</dbReference>
<feature type="domain" description="DAC" evidence="11">
    <location>
        <begin position="82"/>
        <end position="246"/>
    </location>
</feature>
<accession>A0ABT0CD28</accession>
<evidence type="ECO:0000256" key="6">
    <source>
        <dbReference type="ARBA" id="ARBA00022741"/>
    </source>
</evidence>
<proteinExistence type="inferred from homology"/>
<comment type="subunit">
    <text evidence="10">Probably a homodimer.</text>
</comment>
<keyword evidence="5 10" id="KW-0548">Nucleotidyltransferase</keyword>
<dbReference type="PANTHER" id="PTHR34185">
    <property type="entry name" value="DIADENYLATE CYCLASE"/>
    <property type="match status" value="1"/>
</dbReference>
<evidence type="ECO:0000256" key="10">
    <source>
        <dbReference type="HAMAP-Rule" id="MF_01499"/>
    </source>
</evidence>